<protein>
    <recommendedName>
        <fullName evidence="4">TIL domain-containing protein</fullName>
    </recommendedName>
</protein>
<name>A0AAU9U607_EUPED</name>
<dbReference type="AlphaFoldDB" id="A0AAU9U607"/>
<comment type="caution">
    <text evidence="5">The sequence shown here is derived from an EMBL/GenBank/DDBJ whole genome shotgun (WGS) entry which is preliminary data.</text>
</comment>
<dbReference type="CDD" id="cd19941">
    <property type="entry name" value="TIL"/>
    <property type="match status" value="4"/>
</dbReference>
<feature type="domain" description="TIL" evidence="4">
    <location>
        <begin position="245"/>
        <end position="299"/>
    </location>
</feature>
<keyword evidence="3" id="KW-0732">Signal</keyword>
<keyword evidence="6" id="KW-1185">Reference proteome</keyword>
<dbReference type="EMBL" id="CAKOGL010000012">
    <property type="protein sequence ID" value="CAH2093247.1"/>
    <property type="molecule type" value="Genomic_DNA"/>
</dbReference>
<dbReference type="PANTHER" id="PTHR23259">
    <property type="entry name" value="RIDDLE"/>
    <property type="match status" value="1"/>
</dbReference>
<proteinExistence type="predicted"/>
<dbReference type="Pfam" id="PF01826">
    <property type="entry name" value="TIL"/>
    <property type="match status" value="4"/>
</dbReference>
<evidence type="ECO:0000256" key="3">
    <source>
        <dbReference type="SAM" id="SignalP"/>
    </source>
</evidence>
<feature type="domain" description="TIL" evidence="4">
    <location>
        <begin position="188"/>
        <end position="240"/>
    </location>
</feature>
<feature type="domain" description="TIL" evidence="4">
    <location>
        <begin position="47"/>
        <end position="99"/>
    </location>
</feature>
<feature type="signal peptide" evidence="3">
    <location>
        <begin position="1"/>
        <end position="19"/>
    </location>
</feature>
<dbReference type="Gene3D" id="2.10.25.10">
    <property type="entry name" value="Laminin"/>
    <property type="match status" value="4"/>
</dbReference>
<dbReference type="InterPro" id="IPR036084">
    <property type="entry name" value="Ser_inhib-like_sf"/>
</dbReference>
<dbReference type="InterPro" id="IPR002919">
    <property type="entry name" value="TIL_dom"/>
</dbReference>
<feature type="domain" description="TIL" evidence="4">
    <location>
        <begin position="120"/>
        <end position="171"/>
    </location>
</feature>
<dbReference type="InterPro" id="IPR051368">
    <property type="entry name" value="SerProtInhib-TIL_Domain"/>
</dbReference>
<keyword evidence="1" id="KW-0646">Protease inhibitor</keyword>
<evidence type="ECO:0000256" key="2">
    <source>
        <dbReference type="ARBA" id="ARBA00023157"/>
    </source>
</evidence>
<evidence type="ECO:0000259" key="4">
    <source>
        <dbReference type="Pfam" id="PF01826"/>
    </source>
</evidence>
<evidence type="ECO:0000313" key="5">
    <source>
        <dbReference type="EMBL" id="CAH2093247.1"/>
    </source>
</evidence>
<dbReference type="PANTHER" id="PTHR23259:SF70">
    <property type="entry name" value="ACCESSORY GLAND PROTEIN ACP62F-RELATED"/>
    <property type="match status" value="1"/>
</dbReference>
<evidence type="ECO:0000313" key="6">
    <source>
        <dbReference type="Proteomes" id="UP001153954"/>
    </source>
</evidence>
<evidence type="ECO:0000256" key="1">
    <source>
        <dbReference type="ARBA" id="ARBA00022690"/>
    </source>
</evidence>
<accession>A0AAU9U607</accession>
<feature type="chain" id="PRO_5043796114" description="TIL domain-containing protein" evidence="3">
    <location>
        <begin position="20"/>
        <end position="310"/>
    </location>
</feature>
<reference evidence="5" key="1">
    <citation type="submission" date="2022-03" db="EMBL/GenBank/DDBJ databases">
        <authorList>
            <person name="Tunstrom K."/>
        </authorList>
    </citation>
    <scope>NUCLEOTIDE SEQUENCE</scope>
</reference>
<dbReference type="SUPFAM" id="SSF57567">
    <property type="entry name" value="Serine protease inhibitors"/>
    <property type="match status" value="4"/>
</dbReference>
<keyword evidence="2" id="KW-1015">Disulfide bond</keyword>
<dbReference type="GO" id="GO:0030414">
    <property type="term" value="F:peptidase inhibitor activity"/>
    <property type="evidence" value="ECO:0007669"/>
    <property type="project" value="UniProtKB-KW"/>
</dbReference>
<organism evidence="5 6">
    <name type="scientific">Euphydryas editha</name>
    <name type="common">Edith's checkerspot</name>
    <dbReference type="NCBI Taxonomy" id="104508"/>
    <lineage>
        <taxon>Eukaryota</taxon>
        <taxon>Metazoa</taxon>
        <taxon>Ecdysozoa</taxon>
        <taxon>Arthropoda</taxon>
        <taxon>Hexapoda</taxon>
        <taxon>Insecta</taxon>
        <taxon>Pterygota</taxon>
        <taxon>Neoptera</taxon>
        <taxon>Endopterygota</taxon>
        <taxon>Lepidoptera</taxon>
        <taxon>Glossata</taxon>
        <taxon>Ditrysia</taxon>
        <taxon>Papilionoidea</taxon>
        <taxon>Nymphalidae</taxon>
        <taxon>Nymphalinae</taxon>
        <taxon>Euphydryas</taxon>
    </lineage>
</organism>
<sequence>MNLKTYTFLCFIIPYLTIGNLTSETQMKRNINEAPMINSTVNIPKVCSPNEVLSLCETCTKFCANKSNVICIEPCKGGCFCDKNLMGDKHGQCAKYEECFRVMRDSYPVTELPIPYQLSCGDHQVYSSCRRCDKTCTDPNPVCNGSCIAGCFCDEGYLKGPDGRCIKLKDCPTAEITLGNNEVSIDECQPDEVFVWCGWCEGSCSEPAPRCPETTCTQGCLCRPPLLRHYSGLCVEEKDCLPQKCSNPNEEYTCRYGCEARCTTHTQACSRPRRCHLGCHCKRGLFRHANGKCVTANECFEKNNATILSI</sequence>
<gene>
    <name evidence="5" type="ORF">EEDITHA_LOCUS8931</name>
</gene>
<dbReference type="Proteomes" id="UP001153954">
    <property type="component" value="Unassembled WGS sequence"/>
</dbReference>